<evidence type="ECO:0000256" key="8">
    <source>
        <dbReference type="ARBA" id="ARBA00023136"/>
    </source>
</evidence>
<evidence type="ECO:0000256" key="6">
    <source>
        <dbReference type="ARBA" id="ARBA00023065"/>
    </source>
</evidence>
<keyword evidence="7" id="KW-0496">Mitochondrion</keyword>
<keyword evidence="8" id="KW-0472">Membrane</keyword>
<gene>
    <name evidence="10" type="ORF">QCA50_018764</name>
</gene>
<dbReference type="GO" id="GO:0015078">
    <property type="term" value="F:proton transmembrane transporter activity"/>
    <property type="evidence" value="ECO:0007669"/>
    <property type="project" value="InterPro"/>
</dbReference>
<evidence type="ECO:0000313" key="10">
    <source>
        <dbReference type="EMBL" id="KAK7678198.1"/>
    </source>
</evidence>
<dbReference type="AlphaFoldDB" id="A0AAW0FKQ6"/>
<protein>
    <submittedName>
        <fullName evidence="10">Uncharacterized protein</fullName>
    </submittedName>
</protein>
<evidence type="ECO:0000256" key="2">
    <source>
        <dbReference type="ARBA" id="ARBA00005699"/>
    </source>
</evidence>
<dbReference type="GO" id="GO:0031966">
    <property type="term" value="C:mitochondrial membrane"/>
    <property type="evidence" value="ECO:0007669"/>
    <property type="project" value="UniProtKB-SubCell"/>
</dbReference>
<keyword evidence="4" id="KW-0138">CF(0)</keyword>
<dbReference type="Proteomes" id="UP001385951">
    <property type="component" value="Unassembled WGS sequence"/>
</dbReference>
<keyword evidence="11" id="KW-1185">Reference proteome</keyword>
<name>A0AAW0FKQ6_9APHY</name>
<evidence type="ECO:0000256" key="3">
    <source>
        <dbReference type="ARBA" id="ARBA00022448"/>
    </source>
</evidence>
<dbReference type="Pfam" id="PF04718">
    <property type="entry name" value="ATP-synt_G"/>
    <property type="match status" value="1"/>
</dbReference>
<comment type="subcellular location">
    <subcellularLocation>
        <location evidence="1">Mitochondrion membrane</location>
    </subcellularLocation>
</comment>
<accession>A0AAW0FKQ6</accession>
<evidence type="ECO:0000256" key="1">
    <source>
        <dbReference type="ARBA" id="ARBA00004325"/>
    </source>
</evidence>
<reference evidence="10 11" key="1">
    <citation type="submission" date="2022-09" db="EMBL/GenBank/DDBJ databases">
        <authorList>
            <person name="Palmer J.M."/>
        </authorList>
    </citation>
    <scope>NUCLEOTIDE SEQUENCE [LARGE SCALE GENOMIC DNA]</scope>
    <source>
        <strain evidence="10 11">DSM 7382</strain>
    </source>
</reference>
<keyword evidence="9" id="KW-0066">ATP synthesis</keyword>
<comment type="caution">
    <text evidence="10">The sequence shown here is derived from an EMBL/GenBank/DDBJ whole genome shotgun (WGS) entry which is preliminary data.</text>
</comment>
<dbReference type="GO" id="GO:0015986">
    <property type="term" value="P:proton motive force-driven ATP synthesis"/>
    <property type="evidence" value="ECO:0007669"/>
    <property type="project" value="InterPro"/>
</dbReference>
<dbReference type="InterPro" id="IPR006808">
    <property type="entry name" value="ATP_synth_F0_gsu_mt"/>
</dbReference>
<keyword evidence="5" id="KW-0375">Hydrogen ion transport</keyword>
<dbReference type="EMBL" id="JASBNA010000075">
    <property type="protein sequence ID" value="KAK7678198.1"/>
    <property type="molecule type" value="Genomic_DNA"/>
</dbReference>
<proteinExistence type="inferred from homology"/>
<organism evidence="10 11">
    <name type="scientific">Cerrena zonata</name>
    <dbReference type="NCBI Taxonomy" id="2478898"/>
    <lineage>
        <taxon>Eukaryota</taxon>
        <taxon>Fungi</taxon>
        <taxon>Dikarya</taxon>
        <taxon>Basidiomycota</taxon>
        <taxon>Agaricomycotina</taxon>
        <taxon>Agaricomycetes</taxon>
        <taxon>Polyporales</taxon>
        <taxon>Cerrenaceae</taxon>
        <taxon>Cerrena</taxon>
    </lineage>
</organism>
<dbReference type="GO" id="GO:0045259">
    <property type="term" value="C:proton-transporting ATP synthase complex"/>
    <property type="evidence" value="ECO:0007669"/>
    <property type="project" value="UniProtKB-KW"/>
</dbReference>
<evidence type="ECO:0000313" key="11">
    <source>
        <dbReference type="Proteomes" id="UP001385951"/>
    </source>
</evidence>
<evidence type="ECO:0000256" key="5">
    <source>
        <dbReference type="ARBA" id="ARBA00022781"/>
    </source>
</evidence>
<keyword evidence="3" id="KW-0813">Transport</keyword>
<comment type="similarity">
    <text evidence="2">Belongs to the ATPase g subunit family.</text>
</comment>
<evidence type="ECO:0000256" key="9">
    <source>
        <dbReference type="ARBA" id="ARBA00023310"/>
    </source>
</evidence>
<keyword evidence="6" id="KW-0406">Ion transport</keyword>
<evidence type="ECO:0000256" key="4">
    <source>
        <dbReference type="ARBA" id="ARBA00022547"/>
    </source>
</evidence>
<evidence type="ECO:0000256" key="7">
    <source>
        <dbReference type="ARBA" id="ARBA00023128"/>
    </source>
</evidence>
<sequence length="132" mass="14606">MSAVINKVSGFANSLVTKSTQFANSAVYWGKVGAEVGKVVYKQEGLAPPTQQQFQQVYQNALKFIQSPQQQKEFIAKASQFQPTRQCAVKAGVYGAHLLGFFSDAPLDKILKISMVVFAEVRRDCKMKLKIS</sequence>